<evidence type="ECO:0000259" key="1">
    <source>
        <dbReference type="Pfam" id="PF13467"/>
    </source>
</evidence>
<dbReference type="Proteomes" id="UP000584642">
    <property type="component" value="Unassembled WGS sequence"/>
</dbReference>
<evidence type="ECO:0000313" key="2">
    <source>
        <dbReference type="EMBL" id="NYZ22015.1"/>
    </source>
</evidence>
<protein>
    <submittedName>
        <fullName evidence="2">Ribbon-helix-helix domain-containing protein</fullName>
    </submittedName>
</protein>
<dbReference type="Pfam" id="PF13467">
    <property type="entry name" value="RHH_4"/>
    <property type="match status" value="1"/>
</dbReference>
<gene>
    <name evidence="2" type="ORF">HND93_20055</name>
</gene>
<accession>A0ABX2TDZ6</accession>
<dbReference type="InterPro" id="IPR027373">
    <property type="entry name" value="RHH_dom"/>
</dbReference>
<comment type="caution">
    <text evidence="2">The sequence shown here is derived from an EMBL/GenBank/DDBJ whole genome shotgun (WGS) entry which is preliminary data.</text>
</comment>
<reference evidence="2 3" key="1">
    <citation type="submission" date="2020-05" db="EMBL/GenBank/DDBJ databases">
        <title>Azospirillum oleiclasticum sp. nov, a nitrogen-fixing and heavy crude oil-emulsifying bacterium isolated from the crude oil of Yumen Oilfield.</title>
        <authorList>
            <person name="Wu D."/>
            <person name="Cai M."/>
            <person name="Zhang X."/>
        </authorList>
    </citation>
    <scope>NUCLEOTIDE SEQUENCE [LARGE SCALE GENOMIC DNA]</scope>
    <source>
        <strain evidence="2 3">ROY-1-1-2</strain>
    </source>
</reference>
<evidence type="ECO:0000313" key="3">
    <source>
        <dbReference type="Proteomes" id="UP000584642"/>
    </source>
</evidence>
<dbReference type="InterPro" id="IPR038268">
    <property type="entry name" value="RHH_sf"/>
</dbReference>
<feature type="domain" description="Ribbon-helix-helix" evidence="1">
    <location>
        <begin position="2"/>
        <end position="62"/>
    </location>
</feature>
<name>A0ABX2TDZ6_9PROT</name>
<sequence length="80" mass="8521">MKKRSVLISGHPTSVSLEEEFWDALKEVARRRNLSVNALIEAIDATRSGNLSSAIRVHILNAYRAAATGPEGGAGDGSDD</sequence>
<keyword evidence="3" id="KW-1185">Reference proteome</keyword>
<proteinExistence type="predicted"/>
<dbReference type="RefSeq" id="WP_180283783.1">
    <property type="nucleotide sequence ID" value="NZ_JABFDB010000014.1"/>
</dbReference>
<dbReference type="EMBL" id="JABFDB010000014">
    <property type="protein sequence ID" value="NYZ22015.1"/>
    <property type="molecule type" value="Genomic_DNA"/>
</dbReference>
<organism evidence="2 3">
    <name type="scientific">Azospirillum oleiclasticum</name>
    <dbReference type="NCBI Taxonomy" id="2735135"/>
    <lineage>
        <taxon>Bacteria</taxon>
        <taxon>Pseudomonadati</taxon>
        <taxon>Pseudomonadota</taxon>
        <taxon>Alphaproteobacteria</taxon>
        <taxon>Rhodospirillales</taxon>
        <taxon>Azospirillaceae</taxon>
        <taxon>Azospirillum</taxon>
    </lineage>
</organism>
<dbReference type="Gene3D" id="1.10.3990.20">
    <property type="entry name" value="protein bp1543"/>
    <property type="match status" value="1"/>
</dbReference>